<dbReference type="Gene3D" id="3.40.1830.10">
    <property type="entry name" value="Thermophilic metalloprotease (M29)"/>
    <property type="match status" value="1"/>
</dbReference>
<dbReference type="PANTHER" id="PTHR34448:SF1">
    <property type="entry name" value="BLL6088 PROTEIN"/>
    <property type="match status" value="1"/>
</dbReference>
<comment type="cofactor">
    <cofactor evidence="2">
        <name>Mg(2+)</name>
        <dbReference type="ChEBI" id="CHEBI:18420"/>
    </cofactor>
</comment>
<gene>
    <name evidence="10" type="ORF">A6K24_25440</name>
</gene>
<dbReference type="GO" id="GO:0008237">
    <property type="term" value="F:metallopeptidase activity"/>
    <property type="evidence" value="ECO:0007669"/>
    <property type="project" value="UniProtKB-KW"/>
</dbReference>
<evidence type="ECO:0000256" key="7">
    <source>
        <dbReference type="ARBA" id="ARBA00022723"/>
    </source>
</evidence>
<keyword evidence="6" id="KW-0645">Protease</keyword>
<evidence type="ECO:0000313" key="11">
    <source>
        <dbReference type="Proteomes" id="UP000078534"/>
    </source>
</evidence>
<dbReference type="OrthoDB" id="9803993at2"/>
<comment type="cofactor">
    <cofactor evidence="3">
        <name>Zn(2+)</name>
        <dbReference type="ChEBI" id="CHEBI:29105"/>
    </cofactor>
</comment>
<dbReference type="PRINTS" id="PR00919">
    <property type="entry name" value="THERMOPTASE"/>
</dbReference>
<organism evidence="10 11">
    <name type="scientific">Metabacillus litoralis</name>
    <dbReference type="NCBI Taxonomy" id="152268"/>
    <lineage>
        <taxon>Bacteria</taxon>
        <taxon>Bacillati</taxon>
        <taxon>Bacillota</taxon>
        <taxon>Bacilli</taxon>
        <taxon>Bacillales</taxon>
        <taxon>Bacillaceae</taxon>
        <taxon>Metabacillus</taxon>
    </lineage>
</organism>
<comment type="caution">
    <text evidence="10">The sequence shown here is derived from an EMBL/GenBank/DDBJ whole genome shotgun (WGS) entry which is preliminary data.</text>
</comment>
<dbReference type="EMBL" id="LWSG01000028">
    <property type="protein sequence ID" value="OAS84522.1"/>
    <property type="molecule type" value="Genomic_DNA"/>
</dbReference>
<accession>A0A179SW59</accession>
<evidence type="ECO:0000256" key="3">
    <source>
        <dbReference type="ARBA" id="ARBA00001947"/>
    </source>
</evidence>
<dbReference type="STRING" id="152268.A6K24_25440"/>
<comment type="cofactor">
    <cofactor evidence="1">
        <name>Co(2+)</name>
        <dbReference type="ChEBI" id="CHEBI:48828"/>
    </cofactor>
</comment>
<dbReference type="InterPro" id="IPR052170">
    <property type="entry name" value="M29_Exopeptidase"/>
</dbReference>
<evidence type="ECO:0000256" key="8">
    <source>
        <dbReference type="ARBA" id="ARBA00022801"/>
    </source>
</evidence>
<dbReference type="GO" id="GO:0004177">
    <property type="term" value="F:aminopeptidase activity"/>
    <property type="evidence" value="ECO:0007669"/>
    <property type="project" value="UniProtKB-KW"/>
</dbReference>
<comment type="similarity">
    <text evidence="4">Belongs to the peptidase M29 family.</text>
</comment>
<name>A0A179SW59_9BACI</name>
<keyword evidence="11" id="KW-1185">Reference proteome</keyword>
<keyword evidence="8" id="KW-0378">Hydrolase</keyword>
<protein>
    <submittedName>
        <fullName evidence="10">Aminopeptidase</fullName>
    </submittedName>
</protein>
<evidence type="ECO:0000313" key="10">
    <source>
        <dbReference type="EMBL" id="OAS84522.1"/>
    </source>
</evidence>
<reference evidence="11" key="1">
    <citation type="submission" date="2016-04" db="EMBL/GenBank/DDBJ databases">
        <authorList>
            <person name="Lyu Z."/>
            <person name="Lyu W."/>
        </authorList>
    </citation>
    <scope>NUCLEOTIDE SEQUENCE [LARGE SCALE GENOMIC DNA]</scope>
    <source>
        <strain evidence="11">C44</strain>
    </source>
</reference>
<proteinExistence type="inferred from homology"/>
<dbReference type="InterPro" id="IPR035097">
    <property type="entry name" value="M29_N-terminal"/>
</dbReference>
<dbReference type="Pfam" id="PF02073">
    <property type="entry name" value="Peptidase_M29"/>
    <property type="match status" value="1"/>
</dbReference>
<keyword evidence="9" id="KW-0482">Metalloprotease</keyword>
<dbReference type="RefSeq" id="WP_066336070.1">
    <property type="nucleotide sequence ID" value="NZ_LWSG01000028.1"/>
</dbReference>
<dbReference type="GO" id="GO:0046872">
    <property type="term" value="F:metal ion binding"/>
    <property type="evidence" value="ECO:0007669"/>
    <property type="project" value="UniProtKB-KW"/>
</dbReference>
<dbReference type="InterPro" id="IPR000787">
    <property type="entry name" value="Peptidase_M29"/>
</dbReference>
<dbReference type="SUPFAM" id="SSF144052">
    <property type="entry name" value="Thermophilic metalloprotease-like"/>
    <property type="match status" value="1"/>
</dbReference>
<keyword evidence="5 10" id="KW-0031">Aminopeptidase</keyword>
<evidence type="ECO:0000256" key="9">
    <source>
        <dbReference type="ARBA" id="ARBA00023049"/>
    </source>
</evidence>
<dbReference type="Proteomes" id="UP000078534">
    <property type="component" value="Unassembled WGS sequence"/>
</dbReference>
<dbReference type="GO" id="GO:0006508">
    <property type="term" value="P:proteolysis"/>
    <property type="evidence" value="ECO:0007669"/>
    <property type="project" value="UniProtKB-KW"/>
</dbReference>
<dbReference type="PANTHER" id="PTHR34448">
    <property type="entry name" value="AMINOPEPTIDASE"/>
    <property type="match status" value="1"/>
</dbReference>
<keyword evidence="7" id="KW-0479">Metal-binding</keyword>
<evidence type="ECO:0000256" key="5">
    <source>
        <dbReference type="ARBA" id="ARBA00022438"/>
    </source>
</evidence>
<dbReference type="AlphaFoldDB" id="A0A179SW59"/>
<evidence type="ECO:0000256" key="6">
    <source>
        <dbReference type="ARBA" id="ARBA00022670"/>
    </source>
</evidence>
<evidence type="ECO:0000256" key="1">
    <source>
        <dbReference type="ARBA" id="ARBA00001941"/>
    </source>
</evidence>
<evidence type="ECO:0000256" key="4">
    <source>
        <dbReference type="ARBA" id="ARBA00008236"/>
    </source>
</evidence>
<evidence type="ECO:0000256" key="2">
    <source>
        <dbReference type="ARBA" id="ARBA00001946"/>
    </source>
</evidence>
<sequence>MRDERVKKLASVLLTHSVKVIKAEKVLIRGSIITKPLITELIDQAYSMGAFPYVELFDDEINLHLAKNYKRAQLETQANWQMQVYKDVDAVIVIIGEENDAEMAGIPKEMHRLRGEIMKPVSEFYVNNRKWVLLNYPTKGLAQKAGMSTREFEDYLFAVCTVDYEKMANAVAPLKRLMEKTDQVRLVSPGTDLRFSIKDIPVIPCTGEANVPDGEIFTAPIKDSVNGTILFNTPCPYHGTTFRNVKLTFENGKITEATSDNTDKLNEILDTDEGSRYIGEFAIGFNPHIEEPMGDILFDEKICGSLHFTPGEAYEEADNGNKSAVHWDMVLIQRPEYGGGEIYFDDVLIRKDGKFVLPELESLNQENLK</sequence>